<sequence>MAEAVLIGGAVGAGLGEVLSKLTDAIIHVIKKTSQFKSILLEIQETLTRIKPFFHDIDNLIEQLDGSREEKDMFVTQLQGAEAIVRKCERVKRSYYKKYKHACKLDNLNASLLKFCQINVQLQQARDIKEALVMLKDVQQRMEDKRSSSGWQSRVPLLDGFVIGFGDRVKELKKMVLKDSVVDDCSVVVVSAGGGYGKTTLVTKLCGDPDIQEKFKSIYFATISETPNLKMVIKNLLEANHSGQQLDFVNDYDAIRKWGSFLGDNKSEKLLVLDDVWSDSIIKRFKFKLRGYTILVTSRSTFTQFETYQLKLLSDEDANSLFCHSAFSEFGLAHNDDIPNGLVDELVACCKNHPLTLSVIGGLLKGTNISSWHGMLKKLSEEKQSVLDLDNEMLLCLSRSLDVLEERSIIKQCYLDLGLFPEDQKIAATMLMDMWVHLYKHDEGGLGTINQLFELSYKNLATLLPIRKNSPVIANYCEEKVVMQHDLMRTLAIRLSSKEPKEERERLIIKSDEKDLTEVPHAINARLISISTDENNLSDKWNEVQASKVEVLVMNFLSKMHPLPRFIKYIEKLKVLIITNYGYYFSEIKNFPPPLYLSSLTSIRLDHVSISSISTSILELKNLQKLSLIMCKIGNGFSKCTDGIPKKLPSLLELDIDSCDDLVTFPLMLCNLLLLRKLCITNCHELTSLSEEFGNFPNLDVLRLASCSNLVSLPKTIRNLQKLSIIDISDCINLSELPMEFGELGSLQTIYMRGCTGLRELPSSVKGPLEVVCDYETSLLWNNIPDVKLQLEEEDKIGNFMRIVSLK</sequence>
<dbReference type="Gene3D" id="1.10.10.10">
    <property type="entry name" value="Winged helix-like DNA-binding domain superfamily/Winged helix DNA-binding domain"/>
    <property type="match status" value="1"/>
</dbReference>
<dbReference type="STRING" id="35608.A0A2U1PZW9"/>
<dbReference type="Gene3D" id="3.80.10.10">
    <property type="entry name" value="Ribonuclease Inhibitor"/>
    <property type="match status" value="2"/>
</dbReference>
<dbReference type="Gene3D" id="1.10.8.430">
    <property type="entry name" value="Helical domain of apoptotic protease-activating factors"/>
    <property type="match status" value="1"/>
</dbReference>
<evidence type="ECO:0000259" key="5">
    <source>
        <dbReference type="PROSITE" id="PS51153"/>
    </source>
</evidence>
<dbReference type="Pfam" id="PF00931">
    <property type="entry name" value="NB-ARC"/>
    <property type="match status" value="1"/>
</dbReference>
<protein>
    <submittedName>
        <fullName evidence="6">NB-ARC domains-containing protein</fullName>
    </submittedName>
</protein>
<dbReference type="PROSITE" id="PS51153">
    <property type="entry name" value="RPW8"/>
    <property type="match status" value="1"/>
</dbReference>
<name>A0A2U1PZW9_ARTAN</name>
<feature type="domain" description="RPW8" evidence="5">
    <location>
        <begin position="1"/>
        <end position="154"/>
    </location>
</feature>
<dbReference type="InterPro" id="IPR032675">
    <property type="entry name" value="LRR_dom_sf"/>
</dbReference>
<dbReference type="EMBL" id="PKPP01000562">
    <property type="protein sequence ID" value="PWA91233.1"/>
    <property type="molecule type" value="Genomic_DNA"/>
</dbReference>
<proteinExistence type="inferred from homology"/>
<dbReference type="Gene3D" id="3.40.50.300">
    <property type="entry name" value="P-loop containing nucleotide triphosphate hydrolases"/>
    <property type="match status" value="1"/>
</dbReference>
<dbReference type="InterPro" id="IPR036388">
    <property type="entry name" value="WH-like_DNA-bd_sf"/>
</dbReference>
<comment type="caution">
    <text evidence="6">The sequence shown here is derived from an EMBL/GenBank/DDBJ whole genome shotgun (WGS) entry which is preliminary data.</text>
</comment>
<dbReference type="InterPro" id="IPR027417">
    <property type="entry name" value="P-loop_NTPase"/>
</dbReference>
<dbReference type="InterPro" id="IPR042197">
    <property type="entry name" value="Apaf_helical"/>
</dbReference>
<evidence type="ECO:0000313" key="7">
    <source>
        <dbReference type="Proteomes" id="UP000245207"/>
    </source>
</evidence>
<accession>A0A2U1PZW9</accession>
<evidence type="ECO:0000313" key="6">
    <source>
        <dbReference type="EMBL" id="PWA91233.1"/>
    </source>
</evidence>
<gene>
    <name evidence="6" type="ORF">CTI12_AA092390</name>
</gene>
<dbReference type="GO" id="GO:0043531">
    <property type="term" value="F:ADP binding"/>
    <property type="evidence" value="ECO:0007669"/>
    <property type="project" value="InterPro"/>
</dbReference>
<dbReference type="GO" id="GO:0006952">
    <property type="term" value="P:defense response"/>
    <property type="evidence" value="ECO:0007669"/>
    <property type="project" value="UniProtKB-KW"/>
</dbReference>
<dbReference type="Proteomes" id="UP000245207">
    <property type="component" value="Unassembled WGS sequence"/>
</dbReference>
<evidence type="ECO:0000256" key="3">
    <source>
        <dbReference type="ARBA" id="ARBA00022737"/>
    </source>
</evidence>
<dbReference type="AlphaFoldDB" id="A0A2U1PZW9"/>
<organism evidence="6 7">
    <name type="scientific">Artemisia annua</name>
    <name type="common">Sweet wormwood</name>
    <dbReference type="NCBI Taxonomy" id="35608"/>
    <lineage>
        <taxon>Eukaryota</taxon>
        <taxon>Viridiplantae</taxon>
        <taxon>Streptophyta</taxon>
        <taxon>Embryophyta</taxon>
        <taxon>Tracheophyta</taxon>
        <taxon>Spermatophyta</taxon>
        <taxon>Magnoliopsida</taxon>
        <taxon>eudicotyledons</taxon>
        <taxon>Gunneridae</taxon>
        <taxon>Pentapetalae</taxon>
        <taxon>asterids</taxon>
        <taxon>campanulids</taxon>
        <taxon>Asterales</taxon>
        <taxon>Asteraceae</taxon>
        <taxon>Asteroideae</taxon>
        <taxon>Anthemideae</taxon>
        <taxon>Artemisiinae</taxon>
        <taxon>Artemisia</taxon>
    </lineage>
</organism>
<keyword evidence="7" id="KW-1185">Reference proteome</keyword>
<evidence type="ECO:0000256" key="4">
    <source>
        <dbReference type="ARBA" id="ARBA00022821"/>
    </source>
</evidence>
<dbReference type="PRINTS" id="PR00364">
    <property type="entry name" value="DISEASERSIST"/>
</dbReference>
<dbReference type="SUPFAM" id="SSF52058">
    <property type="entry name" value="L domain-like"/>
    <property type="match status" value="1"/>
</dbReference>
<dbReference type="Pfam" id="PF05659">
    <property type="entry name" value="RPW8"/>
    <property type="match status" value="1"/>
</dbReference>
<dbReference type="PANTHER" id="PTHR36766">
    <property type="entry name" value="PLANT BROAD-SPECTRUM MILDEW RESISTANCE PROTEIN RPW8"/>
    <property type="match status" value="1"/>
</dbReference>
<evidence type="ECO:0000256" key="1">
    <source>
        <dbReference type="ARBA" id="ARBA00008894"/>
    </source>
</evidence>
<dbReference type="PANTHER" id="PTHR36766:SF15">
    <property type="entry name" value="POWDERY MILDEW RESISTANCE PROTEIN, RPW8"/>
    <property type="match status" value="1"/>
</dbReference>
<keyword evidence="3" id="KW-0677">Repeat</keyword>
<reference evidence="6 7" key="1">
    <citation type="journal article" date="2018" name="Mol. Plant">
        <title>The genome of Artemisia annua provides insight into the evolution of Asteraceae family and artemisinin biosynthesis.</title>
        <authorList>
            <person name="Shen Q."/>
            <person name="Zhang L."/>
            <person name="Liao Z."/>
            <person name="Wang S."/>
            <person name="Yan T."/>
            <person name="Shi P."/>
            <person name="Liu M."/>
            <person name="Fu X."/>
            <person name="Pan Q."/>
            <person name="Wang Y."/>
            <person name="Lv Z."/>
            <person name="Lu X."/>
            <person name="Zhang F."/>
            <person name="Jiang W."/>
            <person name="Ma Y."/>
            <person name="Chen M."/>
            <person name="Hao X."/>
            <person name="Li L."/>
            <person name="Tang Y."/>
            <person name="Lv G."/>
            <person name="Zhou Y."/>
            <person name="Sun X."/>
            <person name="Brodelius P.E."/>
            <person name="Rose J.K.C."/>
            <person name="Tang K."/>
        </authorList>
    </citation>
    <scope>NUCLEOTIDE SEQUENCE [LARGE SCALE GENOMIC DNA]</scope>
    <source>
        <strain evidence="7">cv. Huhao1</strain>
        <tissue evidence="6">Leaf</tissue>
    </source>
</reference>
<keyword evidence="2" id="KW-0433">Leucine-rich repeat</keyword>
<dbReference type="OrthoDB" id="2016095at2759"/>
<evidence type="ECO:0000256" key="2">
    <source>
        <dbReference type="ARBA" id="ARBA00022614"/>
    </source>
</evidence>
<dbReference type="InterPro" id="IPR002182">
    <property type="entry name" value="NB-ARC"/>
</dbReference>
<comment type="similarity">
    <text evidence="1">Belongs to the disease resistance NB-LRR family.</text>
</comment>
<dbReference type="SUPFAM" id="SSF52540">
    <property type="entry name" value="P-loop containing nucleoside triphosphate hydrolases"/>
    <property type="match status" value="1"/>
</dbReference>
<keyword evidence="4" id="KW-0611">Plant defense</keyword>
<dbReference type="InterPro" id="IPR008808">
    <property type="entry name" value="Powdery_mildew-R_dom"/>
</dbReference>